<gene>
    <name evidence="1" type="ORF">IC230_26135</name>
</gene>
<organism evidence="1 2">
    <name type="scientific">Spirosoma validum</name>
    <dbReference type="NCBI Taxonomy" id="2771355"/>
    <lineage>
        <taxon>Bacteria</taxon>
        <taxon>Pseudomonadati</taxon>
        <taxon>Bacteroidota</taxon>
        <taxon>Cytophagia</taxon>
        <taxon>Cytophagales</taxon>
        <taxon>Cytophagaceae</taxon>
        <taxon>Spirosoma</taxon>
    </lineage>
</organism>
<proteinExistence type="predicted"/>
<sequence length="114" mass="13000">MDKASLVKQLRNVFEEIDREGTPIESVYLIPPQLIFKAQSFIVVVSSPTFKNLSIGEQVKKVRELVTPKVDPEIRRHINMIWAFGSPIEAMNRIEQEIGDETYLITPIIEPAHA</sequence>
<protein>
    <submittedName>
        <fullName evidence="1">Uncharacterized protein</fullName>
    </submittedName>
</protein>
<dbReference type="AlphaFoldDB" id="A0A927GGA5"/>
<keyword evidence="2" id="KW-1185">Reference proteome</keyword>
<dbReference type="Proteomes" id="UP000653797">
    <property type="component" value="Unassembled WGS sequence"/>
</dbReference>
<dbReference type="EMBL" id="JACXAA010000012">
    <property type="protein sequence ID" value="MBD2756400.1"/>
    <property type="molecule type" value="Genomic_DNA"/>
</dbReference>
<accession>A0A927GGA5</accession>
<comment type="caution">
    <text evidence="1">The sequence shown here is derived from an EMBL/GenBank/DDBJ whole genome shotgun (WGS) entry which is preliminary data.</text>
</comment>
<evidence type="ECO:0000313" key="1">
    <source>
        <dbReference type="EMBL" id="MBD2756400.1"/>
    </source>
</evidence>
<dbReference type="RefSeq" id="WP_191042023.1">
    <property type="nucleotide sequence ID" value="NZ_JACXAA010000012.1"/>
</dbReference>
<evidence type="ECO:0000313" key="2">
    <source>
        <dbReference type="Proteomes" id="UP000653797"/>
    </source>
</evidence>
<reference evidence="1" key="1">
    <citation type="submission" date="2020-09" db="EMBL/GenBank/DDBJ databases">
        <authorList>
            <person name="Kim M.K."/>
        </authorList>
    </citation>
    <scope>NUCLEOTIDE SEQUENCE</scope>
    <source>
        <strain evidence="1">BT704</strain>
    </source>
</reference>
<name>A0A927GGA5_9BACT</name>